<organism evidence="3 4">
    <name type="scientific">Solibacillus palustris</name>
    <dbReference type="NCBI Taxonomy" id="2908203"/>
    <lineage>
        <taxon>Bacteria</taxon>
        <taxon>Bacillati</taxon>
        <taxon>Bacillota</taxon>
        <taxon>Bacilli</taxon>
        <taxon>Bacillales</taxon>
        <taxon>Caryophanaceae</taxon>
        <taxon>Solibacillus</taxon>
    </lineage>
</organism>
<proteinExistence type="predicted"/>
<dbReference type="EMBL" id="JAKZFC010000001">
    <property type="protein sequence ID" value="MCH7321143.1"/>
    <property type="molecule type" value="Genomic_DNA"/>
</dbReference>
<name>A0ABS9UB05_9BACL</name>
<keyword evidence="1" id="KW-0812">Transmembrane</keyword>
<comment type="caution">
    <text evidence="3">The sequence shown here is derived from an EMBL/GenBank/DDBJ whole genome shotgun (WGS) entry which is preliminary data.</text>
</comment>
<feature type="transmembrane region" description="Helical" evidence="1">
    <location>
        <begin position="137"/>
        <end position="156"/>
    </location>
</feature>
<feature type="domain" description="VanZ-like" evidence="2">
    <location>
        <begin position="6"/>
        <end position="149"/>
    </location>
</feature>
<feature type="transmembrane region" description="Helical" evidence="1">
    <location>
        <begin position="5"/>
        <end position="23"/>
    </location>
</feature>
<dbReference type="InterPro" id="IPR016747">
    <property type="entry name" value="Phosphotransbutyrylase"/>
</dbReference>
<dbReference type="Proteomes" id="UP001316087">
    <property type="component" value="Unassembled WGS sequence"/>
</dbReference>
<feature type="transmembrane region" description="Helical" evidence="1">
    <location>
        <begin position="75"/>
        <end position="92"/>
    </location>
</feature>
<dbReference type="InterPro" id="IPR006976">
    <property type="entry name" value="VanZ-like"/>
</dbReference>
<dbReference type="PIRSF" id="PIRSF019083">
    <property type="entry name" value="UCP019083_VanZ"/>
    <property type="match status" value="1"/>
</dbReference>
<dbReference type="NCBIfam" id="NF037970">
    <property type="entry name" value="vanZ_1"/>
    <property type="match status" value="1"/>
</dbReference>
<keyword evidence="1" id="KW-0472">Membrane</keyword>
<evidence type="ECO:0000313" key="4">
    <source>
        <dbReference type="Proteomes" id="UP001316087"/>
    </source>
</evidence>
<sequence>MRKSIFFVVTGLIVVAIMSNMSYEQQSLLPFLQDVLQDKPLEHWLSQLQFHYWGSIVSVETKGYFKFVEFLIRKGTHFFGYGLLALILFSFYNRLKWRFPMILSFISVVVIASLDEYRQSMIPGRIGVVDDVMLDASGALTFLLIAKLILVMYHYVKR</sequence>
<feature type="transmembrane region" description="Helical" evidence="1">
    <location>
        <begin position="99"/>
        <end position="117"/>
    </location>
</feature>
<dbReference type="Pfam" id="PF04892">
    <property type="entry name" value="VanZ"/>
    <property type="match status" value="1"/>
</dbReference>
<evidence type="ECO:0000256" key="1">
    <source>
        <dbReference type="SAM" id="Phobius"/>
    </source>
</evidence>
<keyword evidence="4" id="KW-1185">Reference proteome</keyword>
<evidence type="ECO:0000313" key="3">
    <source>
        <dbReference type="EMBL" id="MCH7321143.1"/>
    </source>
</evidence>
<gene>
    <name evidence="3" type="ORF">LZ480_04495</name>
</gene>
<reference evidence="3 4" key="1">
    <citation type="submission" date="2022-03" db="EMBL/GenBank/DDBJ databases">
        <authorList>
            <person name="Jo J.-H."/>
            <person name="Im W.-T."/>
        </authorList>
    </citation>
    <scope>NUCLEOTIDE SEQUENCE [LARGE SCALE GENOMIC DNA]</scope>
    <source>
        <strain evidence="3 4">MA9</strain>
    </source>
</reference>
<evidence type="ECO:0000259" key="2">
    <source>
        <dbReference type="Pfam" id="PF04892"/>
    </source>
</evidence>
<protein>
    <submittedName>
        <fullName evidence="3">VanZ family protein</fullName>
    </submittedName>
</protein>
<keyword evidence="1" id="KW-1133">Transmembrane helix</keyword>
<dbReference type="RefSeq" id="WP_241368178.1">
    <property type="nucleotide sequence ID" value="NZ_JAKZFC010000001.1"/>
</dbReference>
<accession>A0ABS9UB05</accession>